<feature type="binding site" evidence="9">
    <location>
        <position position="96"/>
    </location>
    <ligand>
        <name>FAD</name>
        <dbReference type="ChEBI" id="CHEBI:57692"/>
    </ligand>
</feature>
<dbReference type="OrthoDB" id="333024at2759"/>
<organism evidence="12 13">
    <name type="scientific">Dentiscutata erythropus</name>
    <dbReference type="NCBI Taxonomy" id="1348616"/>
    <lineage>
        <taxon>Eukaryota</taxon>
        <taxon>Fungi</taxon>
        <taxon>Fungi incertae sedis</taxon>
        <taxon>Mucoromycota</taxon>
        <taxon>Glomeromycotina</taxon>
        <taxon>Glomeromycetes</taxon>
        <taxon>Diversisporales</taxon>
        <taxon>Gigasporaceae</taxon>
        <taxon>Dentiscutata</taxon>
    </lineage>
</organism>
<dbReference type="PANTHER" id="PTHR48467">
    <property type="entry name" value="GLUTAMATE SYNTHASE 1 [NADH], CHLOROPLASTIC-LIKE"/>
    <property type="match status" value="1"/>
</dbReference>
<keyword evidence="13" id="KW-1185">Reference proteome</keyword>
<dbReference type="GO" id="GO:0016491">
    <property type="term" value="F:oxidoreductase activity"/>
    <property type="evidence" value="ECO:0007669"/>
    <property type="project" value="UniProtKB-KW"/>
</dbReference>
<keyword evidence="4 8" id="KW-0274">FAD</keyword>
<evidence type="ECO:0000256" key="3">
    <source>
        <dbReference type="ARBA" id="ARBA00022630"/>
    </source>
</evidence>
<evidence type="ECO:0000256" key="9">
    <source>
        <dbReference type="PIRSR" id="PIRSR000362-1"/>
    </source>
</evidence>
<feature type="binding site" evidence="10">
    <location>
        <position position="262"/>
    </location>
    <ligand>
        <name>NADP(+)</name>
        <dbReference type="ChEBI" id="CHEBI:58349"/>
    </ligand>
</feature>
<gene>
    <name evidence="12" type="ORF">DERYTH_LOCUS9500</name>
</gene>
<reference evidence="12" key="1">
    <citation type="submission" date="2021-06" db="EMBL/GenBank/DDBJ databases">
        <authorList>
            <person name="Kallberg Y."/>
            <person name="Tangrot J."/>
            <person name="Rosling A."/>
        </authorList>
    </citation>
    <scope>NUCLEOTIDE SEQUENCE</scope>
    <source>
        <strain evidence="12">MA453B</strain>
    </source>
</reference>
<keyword evidence="8" id="KW-0496">Mitochondrion</keyword>
<dbReference type="InterPro" id="IPR021163">
    <property type="entry name" value="Ferredox_Rdtase_adrenod"/>
</dbReference>
<dbReference type="Proteomes" id="UP000789405">
    <property type="component" value="Unassembled WGS sequence"/>
</dbReference>
<evidence type="ECO:0000256" key="2">
    <source>
        <dbReference type="ARBA" id="ARBA00008312"/>
    </source>
</evidence>
<dbReference type="AlphaFoldDB" id="A0A9N9DJH5"/>
<dbReference type="GO" id="GO:0005739">
    <property type="term" value="C:mitochondrion"/>
    <property type="evidence" value="ECO:0007669"/>
    <property type="project" value="UniProtKB-SubCell"/>
</dbReference>
<dbReference type="EC" id="1.18.1.6" evidence="8"/>
<comment type="similarity">
    <text evidence="2 8">Belongs to the ferredoxin--NADP reductase type 1 family.</text>
</comment>
<evidence type="ECO:0000256" key="5">
    <source>
        <dbReference type="ARBA" id="ARBA00022857"/>
    </source>
</evidence>
<evidence type="ECO:0000256" key="6">
    <source>
        <dbReference type="ARBA" id="ARBA00023002"/>
    </source>
</evidence>
<dbReference type="InterPro" id="IPR023753">
    <property type="entry name" value="FAD/NAD-binding_dom"/>
</dbReference>
<evidence type="ECO:0000256" key="4">
    <source>
        <dbReference type="ARBA" id="ARBA00022827"/>
    </source>
</evidence>
<sequence length="521" mass="59018">MYNPITITSRRINIFKPSFKFWPLLNCEYGKNIISKCLLRKVHKFSHSTNPTFAASFRLAIIGSGPAGFYTAYHMLKEHPSSLVDMYEALPMPFGLVRYGVAPDHPEVKNVQNRFDEVARDARFTFIGNVKFSKELKIADLKSHYDAIVLSYGASQDKRLNIKNEDDSIRSVFSARAFVGWYNGLPQHRDLQPVLTCSDSAMIIGHGNVALDVARILLTDIDELSKTDITEYALECLRTSRIRNITLIGRRGPLQVSFTAKELREMMHLPNTRFHTDTELVKTELSENTELISQNRPLKRLMQILESGTIKTVGEKSWSLKFLRSPAEFITRDNGDPSQPKFIRAVKFHINKLEGPPDNRVAVPTGVMEEIETNLVFKSVGYKSTPVEGVPFDEKKGLVPNIKGKVVDKSGNELPGLYVSGWLKRGPQGVISTTMYDAFETAEIIVSDIQQNKPMLSDTTDNYPKRGAKAIIPILHERGVRTVSYVDWKKIEQKEFEAGKQKHKPREKYSKIEEVLGILDK</sequence>
<dbReference type="Gene3D" id="3.40.50.720">
    <property type="entry name" value="NAD(P)-binding Rossmann-like Domain"/>
    <property type="match status" value="1"/>
</dbReference>
<feature type="binding site" evidence="10">
    <location>
        <begin position="206"/>
        <end position="209"/>
    </location>
    <ligand>
        <name>NADP(+)</name>
        <dbReference type="ChEBI" id="CHEBI:58349"/>
    </ligand>
</feature>
<dbReference type="InterPro" id="IPR055275">
    <property type="entry name" value="Ferredox_Rdtase"/>
</dbReference>
<keyword evidence="6 8" id="KW-0560">Oxidoreductase</keyword>
<dbReference type="Gene3D" id="3.50.50.60">
    <property type="entry name" value="FAD/NAD(P)-binding domain"/>
    <property type="match status" value="1"/>
</dbReference>
<evidence type="ECO:0000256" key="8">
    <source>
        <dbReference type="PIRNR" id="PIRNR000362"/>
    </source>
</evidence>
<feature type="binding site" evidence="10">
    <location>
        <begin position="250"/>
        <end position="251"/>
    </location>
    <ligand>
        <name>NADP(+)</name>
        <dbReference type="ChEBI" id="CHEBI:58349"/>
    </ligand>
</feature>
<evidence type="ECO:0000259" key="11">
    <source>
        <dbReference type="Pfam" id="PF07992"/>
    </source>
</evidence>
<dbReference type="PANTHER" id="PTHR48467:SF1">
    <property type="entry name" value="GLUTAMATE SYNTHASE 1 [NADH], CHLOROPLASTIC-LIKE"/>
    <property type="match status" value="1"/>
</dbReference>
<proteinExistence type="inferred from homology"/>
<dbReference type="PIRSF" id="PIRSF000362">
    <property type="entry name" value="FNR"/>
    <property type="match status" value="1"/>
</dbReference>
<comment type="catalytic activity">
    <reaction evidence="7 8">
        <text>2 reduced [adrenodoxin] + NADP(+) + H(+) = 2 oxidized [adrenodoxin] + NADPH</text>
        <dbReference type="Rhea" id="RHEA:42312"/>
        <dbReference type="Rhea" id="RHEA-COMP:9998"/>
        <dbReference type="Rhea" id="RHEA-COMP:9999"/>
        <dbReference type="ChEBI" id="CHEBI:15378"/>
        <dbReference type="ChEBI" id="CHEBI:33737"/>
        <dbReference type="ChEBI" id="CHEBI:33738"/>
        <dbReference type="ChEBI" id="CHEBI:57783"/>
        <dbReference type="ChEBI" id="CHEBI:58349"/>
        <dbReference type="EC" id="1.18.1.6"/>
    </reaction>
</comment>
<feature type="binding site" evidence="9">
    <location>
        <position position="67"/>
    </location>
    <ligand>
        <name>FAD</name>
        <dbReference type="ChEBI" id="CHEBI:57692"/>
    </ligand>
</feature>
<accession>A0A9N9DJH5</accession>
<evidence type="ECO:0000256" key="10">
    <source>
        <dbReference type="PIRSR" id="PIRSR000362-2"/>
    </source>
</evidence>
<dbReference type="SUPFAM" id="SSF51971">
    <property type="entry name" value="Nucleotide-binding domain"/>
    <property type="match status" value="2"/>
</dbReference>
<evidence type="ECO:0000313" key="12">
    <source>
        <dbReference type="EMBL" id="CAG8638043.1"/>
    </source>
</evidence>
<feature type="binding site" evidence="9">
    <location>
        <position position="88"/>
    </location>
    <ligand>
        <name>FAD</name>
        <dbReference type="ChEBI" id="CHEBI:57692"/>
    </ligand>
</feature>
<comment type="cofactor">
    <cofactor evidence="1 8 9">
        <name>FAD</name>
        <dbReference type="ChEBI" id="CHEBI:57692"/>
    </cofactor>
</comment>
<protein>
    <recommendedName>
        <fullName evidence="8">NADPH:adrenodoxin oxidoreductase, mitochondrial</fullName>
        <ecNumber evidence="8">1.18.1.6</ecNumber>
    </recommendedName>
</protein>
<dbReference type="PRINTS" id="PR00419">
    <property type="entry name" value="ADXRDTASE"/>
</dbReference>
<feature type="binding site" evidence="10">
    <location>
        <position position="429"/>
    </location>
    <ligand>
        <name>NADP(+)</name>
        <dbReference type="ChEBI" id="CHEBI:58349"/>
    </ligand>
</feature>
<feature type="domain" description="FAD/NAD(P)-binding" evidence="11">
    <location>
        <begin position="58"/>
        <end position="266"/>
    </location>
</feature>
<dbReference type="EMBL" id="CAJVPY010005216">
    <property type="protein sequence ID" value="CAG8638043.1"/>
    <property type="molecule type" value="Genomic_DNA"/>
</dbReference>
<keyword evidence="3 8" id="KW-0285">Flavoprotein</keyword>
<comment type="subcellular location">
    <subcellularLocation>
        <location evidence="8">Mitochondrion</location>
    </subcellularLocation>
</comment>
<keyword evidence="5 8" id="KW-0521">NADP</keyword>
<feature type="binding site" evidence="9">
    <location>
        <position position="422"/>
    </location>
    <ligand>
        <name>FAD</name>
        <dbReference type="ChEBI" id="CHEBI:57692"/>
    </ligand>
</feature>
<comment type="caution">
    <text evidence="12">The sequence shown here is derived from an EMBL/GenBank/DDBJ whole genome shotgun (WGS) entry which is preliminary data.</text>
</comment>
<dbReference type="Pfam" id="PF07992">
    <property type="entry name" value="Pyr_redox_2"/>
    <property type="match status" value="1"/>
</dbReference>
<dbReference type="InterPro" id="IPR036188">
    <property type="entry name" value="FAD/NAD-bd_sf"/>
</dbReference>
<evidence type="ECO:0000256" key="7">
    <source>
        <dbReference type="ARBA" id="ARBA00048933"/>
    </source>
</evidence>
<feature type="binding site" evidence="9">
    <location>
        <begin position="429"/>
        <end position="431"/>
    </location>
    <ligand>
        <name>FAD</name>
        <dbReference type="ChEBI" id="CHEBI:57692"/>
    </ligand>
</feature>
<evidence type="ECO:0000256" key="1">
    <source>
        <dbReference type="ARBA" id="ARBA00001974"/>
    </source>
</evidence>
<name>A0A9N9DJH5_9GLOM</name>
<evidence type="ECO:0000313" key="13">
    <source>
        <dbReference type="Proteomes" id="UP000789405"/>
    </source>
</evidence>